<dbReference type="GO" id="GO:0000976">
    <property type="term" value="F:transcription cis-regulatory region binding"/>
    <property type="evidence" value="ECO:0007669"/>
    <property type="project" value="TreeGrafter"/>
</dbReference>
<protein>
    <submittedName>
        <fullName evidence="7">TetR family transcriptional regulator</fullName>
    </submittedName>
</protein>
<dbReference type="InterPro" id="IPR009057">
    <property type="entry name" value="Homeodomain-like_sf"/>
</dbReference>
<accession>A0A7T1WVU9</accession>
<dbReference type="PANTHER" id="PTHR30055">
    <property type="entry name" value="HTH-TYPE TRANSCRIPTIONAL REGULATOR RUTR"/>
    <property type="match status" value="1"/>
</dbReference>
<dbReference type="PANTHER" id="PTHR30055:SF151">
    <property type="entry name" value="TRANSCRIPTIONAL REGULATORY PROTEIN"/>
    <property type="match status" value="1"/>
</dbReference>
<proteinExistence type="predicted"/>
<dbReference type="RefSeq" id="WP_197354384.1">
    <property type="nucleotide sequence ID" value="NZ_CP048882.1"/>
</dbReference>
<name>A0A7T1WVU9_9ACTN</name>
<feature type="DNA-binding region" description="H-T-H motif" evidence="5">
    <location>
        <begin position="31"/>
        <end position="50"/>
    </location>
</feature>
<keyword evidence="4" id="KW-0804">Transcription</keyword>
<dbReference type="Pfam" id="PF00440">
    <property type="entry name" value="TetR_N"/>
    <property type="match status" value="1"/>
</dbReference>
<evidence type="ECO:0000256" key="3">
    <source>
        <dbReference type="ARBA" id="ARBA00023125"/>
    </source>
</evidence>
<dbReference type="Gene3D" id="1.10.357.10">
    <property type="entry name" value="Tetracycline Repressor, domain 2"/>
    <property type="match status" value="1"/>
</dbReference>
<keyword evidence="3 5" id="KW-0238">DNA-binding</keyword>
<organism evidence="7 8">
    <name type="scientific">Streptomyces bathyalis</name>
    <dbReference type="NCBI Taxonomy" id="2710756"/>
    <lineage>
        <taxon>Bacteria</taxon>
        <taxon>Bacillati</taxon>
        <taxon>Actinomycetota</taxon>
        <taxon>Actinomycetes</taxon>
        <taxon>Kitasatosporales</taxon>
        <taxon>Streptomycetaceae</taxon>
        <taxon>Streptomyces</taxon>
    </lineage>
</organism>
<dbReference type="PRINTS" id="PR00455">
    <property type="entry name" value="HTHTETR"/>
</dbReference>
<dbReference type="InterPro" id="IPR036271">
    <property type="entry name" value="Tet_transcr_reg_TetR-rel_C_sf"/>
</dbReference>
<evidence type="ECO:0000256" key="2">
    <source>
        <dbReference type="ARBA" id="ARBA00023015"/>
    </source>
</evidence>
<dbReference type="InterPro" id="IPR004111">
    <property type="entry name" value="Repressor_TetR_C"/>
</dbReference>
<dbReference type="PROSITE" id="PS50977">
    <property type="entry name" value="HTH_TETR_2"/>
    <property type="match status" value="1"/>
</dbReference>
<dbReference type="Proteomes" id="UP000595046">
    <property type="component" value="Chromosome"/>
</dbReference>
<dbReference type="InterPro" id="IPR003012">
    <property type="entry name" value="Tet_transcr_reg_TetR"/>
</dbReference>
<dbReference type="Pfam" id="PF02909">
    <property type="entry name" value="TetR_C_1"/>
    <property type="match status" value="1"/>
</dbReference>
<gene>
    <name evidence="7" type="ORF">G4Z16_11385</name>
</gene>
<evidence type="ECO:0000313" key="7">
    <source>
        <dbReference type="EMBL" id="QPP10617.1"/>
    </source>
</evidence>
<evidence type="ECO:0000259" key="6">
    <source>
        <dbReference type="PROSITE" id="PS50977"/>
    </source>
</evidence>
<dbReference type="Gene3D" id="1.10.10.60">
    <property type="entry name" value="Homeodomain-like"/>
    <property type="match status" value="1"/>
</dbReference>
<keyword evidence="2" id="KW-0805">Transcription regulation</keyword>
<dbReference type="SUPFAM" id="SSF46689">
    <property type="entry name" value="Homeodomain-like"/>
    <property type="match status" value="1"/>
</dbReference>
<reference evidence="8" key="1">
    <citation type="submission" date="2020-02" db="EMBL/GenBank/DDBJ databases">
        <title>Streptomyces sp. ASO4wet.</title>
        <authorList>
            <person name="Risdian C."/>
            <person name="Landwehr W."/>
            <person name="Schupp P."/>
            <person name="Wink J."/>
        </authorList>
    </citation>
    <scope>NUCLEOTIDE SEQUENCE [LARGE SCALE GENOMIC DNA]</scope>
    <source>
        <strain evidence="8">ASO4wet</strain>
    </source>
</reference>
<evidence type="ECO:0000313" key="8">
    <source>
        <dbReference type="Proteomes" id="UP000595046"/>
    </source>
</evidence>
<dbReference type="GO" id="GO:0045892">
    <property type="term" value="P:negative regulation of DNA-templated transcription"/>
    <property type="evidence" value="ECO:0007669"/>
    <property type="project" value="InterPro"/>
</dbReference>
<dbReference type="EMBL" id="CP048882">
    <property type="protein sequence ID" value="QPP10617.1"/>
    <property type="molecule type" value="Genomic_DNA"/>
</dbReference>
<dbReference type="GO" id="GO:0046677">
    <property type="term" value="P:response to antibiotic"/>
    <property type="evidence" value="ECO:0007669"/>
    <property type="project" value="InterPro"/>
</dbReference>
<dbReference type="GO" id="GO:0003700">
    <property type="term" value="F:DNA-binding transcription factor activity"/>
    <property type="evidence" value="ECO:0007669"/>
    <property type="project" value="TreeGrafter"/>
</dbReference>
<dbReference type="PRINTS" id="PR00400">
    <property type="entry name" value="TETREPRESSOR"/>
</dbReference>
<keyword evidence="1" id="KW-0678">Repressor</keyword>
<evidence type="ECO:0000256" key="5">
    <source>
        <dbReference type="PROSITE-ProRule" id="PRU00335"/>
    </source>
</evidence>
<sequence>MKAKGQPGLDRSRVVGTALRLLNEVGLDGLTLRRLAKELNVQAPALYWHVRNKQELLDEMATAMLRDMSAADDGEGVRADGAPADADWQELLAGTGRGLRRALLRYRDGAKVFAGTRLTDTGHAAQQEEHLRRLVAAGFSPGAAARASFIVFVFTEGFVIEQQAVQPMPGERAPGYDAAERAHSIGGEFPLAAQAGADLFDDYDSRFEEGLAAVIAGIGATLGPGSAG</sequence>
<dbReference type="SUPFAM" id="SSF48498">
    <property type="entry name" value="Tetracyclin repressor-like, C-terminal domain"/>
    <property type="match status" value="1"/>
</dbReference>
<evidence type="ECO:0000256" key="1">
    <source>
        <dbReference type="ARBA" id="ARBA00022491"/>
    </source>
</evidence>
<dbReference type="InterPro" id="IPR001647">
    <property type="entry name" value="HTH_TetR"/>
</dbReference>
<dbReference type="AlphaFoldDB" id="A0A7T1WVU9"/>
<dbReference type="InterPro" id="IPR050109">
    <property type="entry name" value="HTH-type_TetR-like_transc_reg"/>
</dbReference>
<dbReference type="KEGG" id="sbat:G4Z16_11385"/>
<dbReference type="InterPro" id="IPR023772">
    <property type="entry name" value="DNA-bd_HTH_TetR-type_CS"/>
</dbReference>
<keyword evidence="8" id="KW-1185">Reference proteome</keyword>
<dbReference type="PROSITE" id="PS01081">
    <property type="entry name" value="HTH_TETR_1"/>
    <property type="match status" value="1"/>
</dbReference>
<feature type="domain" description="HTH tetR-type" evidence="6">
    <location>
        <begin position="8"/>
        <end position="68"/>
    </location>
</feature>
<evidence type="ECO:0000256" key="4">
    <source>
        <dbReference type="ARBA" id="ARBA00023163"/>
    </source>
</evidence>